<dbReference type="GO" id="GO:0030424">
    <property type="term" value="C:axon"/>
    <property type="evidence" value="ECO:0007669"/>
    <property type="project" value="TreeGrafter"/>
</dbReference>
<evidence type="ECO:0000256" key="11">
    <source>
        <dbReference type="ARBA" id="ARBA00022777"/>
    </source>
</evidence>
<evidence type="ECO:0000256" key="9">
    <source>
        <dbReference type="ARBA" id="ARBA00022737"/>
    </source>
</evidence>
<keyword evidence="15" id="KW-0829">Tyrosine-protein kinase</keyword>
<feature type="compositionally biased region" description="Low complexity" evidence="21">
    <location>
        <begin position="878"/>
        <end position="898"/>
    </location>
</feature>
<name>A0AAE1U1S1_9EUCA</name>
<comment type="subcellular location">
    <subcellularLocation>
        <location evidence="1">Membrane</location>
        <topology evidence="1">Single-pass type I membrane protein</topology>
    </subcellularLocation>
</comment>
<evidence type="ECO:0000256" key="15">
    <source>
        <dbReference type="ARBA" id="ARBA00023137"/>
    </source>
</evidence>
<feature type="domain" description="Fibronectin type-III" evidence="24">
    <location>
        <begin position="950"/>
        <end position="1056"/>
    </location>
</feature>
<evidence type="ECO:0000256" key="14">
    <source>
        <dbReference type="ARBA" id="ARBA00023136"/>
    </source>
</evidence>
<dbReference type="CDD" id="cd00064">
    <property type="entry name" value="FU"/>
    <property type="match status" value="1"/>
</dbReference>
<evidence type="ECO:0000256" key="7">
    <source>
        <dbReference type="ARBA" id="ARBA00022723"/>
    </source>
</evidence>
<feature type="transmembrane region" description="Helical" evidence="22">
    <location>
        <begin position="1072"/>
        <end position="1093"/>
    </location>
</feature>
<keyword evidence="3" id="KW-0597">Phosphoprotein</keyword>
<dbReference type="InterPro" id="IPR036941">
    <property type="entry name" value="Rcpt_L-dom_sf"/>
</dbReference>
<dbReference type="Proteomes" id="UP001292094">
    <property type="component" value="Unassembled WGS sequence"/>
</dbReference>
<reference evidence="25" key="1">
    <citation type="submission" date="2023-11" db="EMBL/GenBank/DDBJ databases">
        <title>Genome assemblies of two species of porcelain crab, Petrolisthes cinctipes and Petrolisthes manimaculis (Anomura: Porcellanidae).</title>
        <authorList>
            <person name="Angst P."/>
        </authorList>
    </citation>
    <scope>NUCLEOTIDE SEQUENCE</scope>
    <source>
        <strain evidence="25">PB745_02</strain>
        <tissue evidence="25">Gill</tissue>
    </source>
</reference>
<feature type="domain" description="Protein kinase" evidence="23">
    <location>
        <begin position="1140"/>
        <end position="1405"/>
    </location>
</feature>
<dbReference type="InterPro" id="IPR013783">
    <property type="entry name" value="Ig-like_fold"/>
</dbReference>
<dbReference type="SMART" id="SM00219">
    <property type="entry name" value="TyrKc"/>
    <property type="match status" value="1"/>
</dbReference>
<dbReference type="InterPro" id="IPR003961">
    <property type="entry name" value="FN3_dom"/>
</dbReference>
<keyword evidence="8" id="KW-0732">Signal</keyword>
<feature type="region of interest" description="Disordered" evidence="21">
    <location>
        <begin position="673"/>
        <end position="742"/>
    </location>
</feature>
<feature type="compositionally biased region" description="Low complexity" evidence="21">
    <location>
        <begin position="922"/>
        <end position="963"/>
    </location>
</feature>
<evidence type="ECO:0000256" key="3">
    <source>
        <dbReference type="ARBA" id="ARBA00022553"/>
    </source>
</evidence>
<dbReference type="GO" id="GO:0005009">
    <property type="term" value="F:insulin receptor activity"/>
    <property type="evidence" value="ECO:0007669"/>
    <property type="project" value="TreeGrafter"/>
</dbReference>
<evidence type="ECO:0000256" key="13">
    <source>
        <dbReference type="ARBA" id="ARBA00022989"/>
    </source>
</evidence>
<evidence type="ECO:0000256" key="12">
    <source>
        <dbReference type="ARBA" id="ARBA00022840"/>
    </source>
</evidence>
<dbReference type="SUPFAM" id="SSF56112">
    <property type="entry name" value="Protein kinase-like (PK-like)"/>
    <property type="match status" value="1"/>
</dbReference>
<feature type="region of interest" description="Disordered" evidence="21">
    <location>
        <begin position="877"/>
        <end position="898"/>
    </location>
</feature>
<keyword evidence="12 20" id="KW-0067">ATP-binding</keyword>
<keyword evidence="9" id="KW-0677">Repeat</keyword>
<feature type="region of interest" description="Disordered" evidence="21">
    <location>
        <begin position="922"/>
        <end position="968"/>
    </location>
</feature>
<keyword evidence="7" id="KW-0479">Metal-binding</keyword>
<keyword evidence="26" id="KW-1185">Reference proteome</keyword>
<evidence type="ECO:0000256" key="16">
    <source>
        <dbReference type="ARBA" id="ARBA00023170"/>
    </source>
</evidence>
<dbReference type="InterPro" id="IPR006212">
    <property type="entry name" value="Furin_repeat"/>
</dbReference>
<evidence type="ECO:0000259" key="24">
    <source>
        <dbReference type="PROSITE" id="PS50853"/>
    </source>
</evidence>
<keyword evidence="6 22" id="KW-0812">Transmembrane</keyword>
<dbReference type="InterPro" id="IPR009030">
    <property type="entry name" value="Growth_fac_rcpt_cys_sf"/>
</dbReference>
<feature type="binding site" evidence="20">
    <location>
        <position position="1173"/>
    </location>
    <ligand>
        <name>ATP</name>
        <dbReference type="ChEBI" id="CHEBI:30616"/>
    </ligand>
</feature>
<protein>
    <recommendedName>
        <fullName evidence="2">receptor protein-tyrosine kinase</fullName>
        <ecNumber evidence="2">2.7.10.1</ecNumber>
    </recommendedName>
</protein>
<feature type="region of interest" description="Disordered" evidence="21">
    <location>
        <begin position="1572"/>
        <end position="1597"/>
    </location>
</feature>
<feature type="compositionally biased region" description="Basic and acidic residues" evidence="21">
    <location>
        <begin position="699"/>
        <end position="708"/>
    </location>
</feature>
<dbReference type="InterPro" id="IPR008266">
    <property type="entry name" value="Tyr_kinase_AS"/>
</dbReference>
<keyword evidence="17" id="KW-0325">Glycoprotein</keyword>
<dbReference type="Pfam" id="PF00041">
    <property type="entry name" value="fn3"/>
    <property type="match status" value="1"/>
</dbReference>
<dbReference type="InterPro" id="IPR017441">
    <property type="entry name" value="Protein_kinase_ATP_BS"/>
</dbReference>
<dbReference type="Pfam" id="PF00757">
    <property type="entry name" value="Furin-like"/>
    <property type="match status" value="1"/>
</dbReference>
<dbReference type="EMBL" id="JAWZYT010002291">
    <property type="protein sequence ID" value="KAK4305316.1"/>
    <property type="molecule type" value="Genomic_DNA"/>
</dbReference>
<dbReference type="Gene3D" id="1.10.510.10">
    <property type="entry name" value="Transferase(Phosphotransferase) domain 1"/>
    <property type="match status" value="1"/>
</dbReference>
<dbReference type="Gene3D" id="3.80.20.20">
    <property type="entry name" value="Receptor L-domain"/>
    <property type="match status" value="2"/>
</dbReference>
<dbReference type="CDD" id="cd00063">
    <property type="entry name" value="FN3"/>
    <property type="match status" value="1"/>
</dbReference>
<feature type="compositionally biased region" description="Low complexity" evidence="21">
    <location>
        <begin position="733"/>
        <end position="742"/>
    </location>
</feature>
<dbReference type="PROSITE" id="PS50011">
    <property type="entry name" value="PROTEIN_KINASE_DOM"/>
    <property type="match status" value="1"/>
</dbReference>
<evidence type="ECO:0000313" key="26">
    <source>
        <dbReference type="Proteomes" id="UP001292094"/>
    </source>
</evidence>
<dbReference type="SUPFAM" id="SSF49265">
    <property type="entry name" value="Fibronectin type III"/>
    <property type="match status" value="2"/>
</dbReference>
<feature type="region of interest" description="Disordered" evidence="21">
    <location>
        <begin position="577"/>
        <end position="610"/>
    </location>
</feature>
<evidence type="ECO:0000256" key="20">
    <source>
        <dbReference type="PROSITE-ProRule" id="PRU10141"/>
    </source>
</evidence>
<dbReference type="SUPFAM" id="SSF57184">
    <property type="entry name" value="Growth factor receptor domain"/>
    <property type="match status" value="1"/>
</dbReference>
<evidence type="ECO:0000256" key="6">
    <source>
        <dbReference type="ARBA" id="ARBA00022692"/>
    </source>
</evidence>
<dbReference type="Gene3D" id="2.60.40.10">
    <property type="entry name" value="Immunoglobulins"/>
    <property type="match status" value="2"/>
</dbReference>
<evidence type="ECO:0000256" key="19">
    <source>
        <dbReference type="ARBA" id="ARBA00051243"/>
    </source>
</evidence>
<comment type="catalytic activity">
    <reaction evidence="19">
        <text>L-tyrosyl-[protein] + ATP = O-phospho-L-tyrosyl-[protein] + ADP + H(+)</text>
        <dbReference type="Rhea" id="RHEA:10596"/>
        <dbReference type="Rhea" id="RHEA-COMP:10136"/>
        <dbReference type="Rhea" id="RHEA-COMP:20101"/>
        <dbReference type="ChEBI" id="CHEBI:15378"/>
        <dbReference type="ChEBI" id="CHEBI:30616"/>
        <dbReference type="ChEBI" id="CHEBI:46858"/>
        <dbReference type="ChEBI" id="CHEBI:61978"/>
        <dbReference type="ChEBI" id="CHEBI:456216"/>
        <dbReference type="EC" id="2.7.10.1"/>
    </reaction>
</comment>
<keyword evidence="18" id="KW-0464">Manganese</keyword>
<evidence type="ECO:0000256" key="4">
    <source>
        <dbReference type="ARBA" id="ARBA00022679"/>
    </source>
</evidence>
<evidence type="ECO:0000256" key="10">
    <source>
        <dbReference type="ARBA" id="ARBA00022741"/>
    </source>
</evidence>
<comment type="caution">
    <text evidence="25">The sequence shown here is derived from an EMBL/GenBank/DDBJ whole genome shotgun (WGS) entry which is preliminary data.</text>
</comment>
<keyword evidence="4" id="KW-0808">Transferase</keyword>
<sequence length="1597" mass="176829">MRKHSYSSELQTYSFPHLQDITEYLLLYWVNGITSLGQLFPNLAVIRGDALFSNYALVVSEMNELEEMGLSSLTTILRGSVRITHNPKLCYLNTIDWEAITRYPITPNVFKDNRAVLQCGWCASNLTCGASTCDLTPHCWGPNTCQRKCEEGGDQGVLGCVDVQEGCHKECVGNCTSPNDPTACVACANVRYNDTCLGTCPQQHYKVGESCVREKVEETDVAEKTTKSYPCIRPPCDECSNKSANITSIGEAEELKHCTTLDSLEIRSIRGDNQEREVGRLLSNLREIRGFLKIFSTSITSTDILPNLEKIEGLTLTHSRHSDTFPPSFRHSDTFLPFFRHSDTFLPFFRHSDTFPPSFRHSDTFPPSFRHSDTFLPIFRHSDTFLPIFRYSLVVLNNPHLHSLKAWLDPSHPLTLGKKSVFFQGNPRLCLHHIHHLLSFSNFTHVPQTNVSKSNGREAFCEQGKVSVSGRGGTEYGTLVVLVTDLPQHLRSNASTFHLSYRQASVNLTFRESMCSDRWSVVEVQSSHPEQANQTLKVRGLLPDTRYAVYLKVLLNHNITESSLFYATTSPFNPGTPENVGWRWRKPSTTTTEEGDDGGSGIGRRRERRAAEVEVWWDPPAIPRGRRLHYLVSARVLPRPYHTHLNAHLNACLREAQIVIMDLAGKLTTAEGSYGGDGDSMEWRTKGQGRGGGGGGGRGRGDDNRERGGGGSGDDDEEGEKKKDEGQHKGNHTCSSSTCSSTQSEEREGVVTAYYQIHPTTHYTKFEGDYIVEEHTNTSTPSLILTDLLYFTTYIVTIMACLDPLPCTTYHHHHPPRQEYHALPPGVGAAVCGVDGVVECKLCSLVPAVINITTPPDKTSDIIPAHSLKVLQQHKNNDTNASSYSSNDTSKSSYSSTNNANASYSINNDTSSYSINNDTSFYSSTNNSPSSPSSSTNNTNTSSYSKNNASSSSFSSTNTSPTSVTVHWLPPVSVSGGVVLAYEVEYTGQQIQQVECVNGLDVEGGGAAGGGGGGGGGVSVELSDLRPGQYQCKVRVLTLAGWGPDSNTVTFHIQEWEEDGEVGGFTDGGVGWIGMVVAVLVTAGGVVTVAWWWRRRLSDKYAIPDTASLSYDDNPFYKEGFAPAELFQTEYILWRDEVKVLYDVPLGQGHFGMVFAGELVQEGEGVVKRVAVKTHSEHVTHDMILEFLKEAAVMQDMVSHHIVRLLGVVGDFAPVYVVMELMQEGDLKTYLDRHKDISDQRVIEMAVEAGDGMSYLEYCRVVHRDLAARNCLLDHHLTLKICDFGLSRNLVSNYYRKEGTGELPVRWMAPESLSKGVYNSKSDAWSYGVLLWEMATRGEIPYKNNTNKEVERLVVEQRATPSTPRNCDPSLASVMKRVWTKNPDLRPPFSVVTLMLLEEASDEFKERFRRVSFLQNPINNVPRIIKCNCGDILEAPHDMIQGRIHHTVLYVLSRHVSTILHDTRPLIDWCSLYIVASSAEEGYVGMRTESEPMLPPTPNLTSDLKKTNIFAFPQPTTTQAPTTITTARTRPQRVPAPSFPTAAGGHHHTYVLKSASRGVISSPAPDPVPCVHSTTLSPPASIHISKGTSRTPRESQE</sequence>
<evidence type="ECO:0000256" key="18">
    <source>
        <dbReference type="ARBA" id="ARBA00023211"/>
    </source>
</evidence>
<dbReference type="InterPro" id="IPR036116">
    <property type="entry name" value="FN3_sf"/>
</dbReference>
<dbReference type="SMART" id="SM00220">
    <property type="entry name" value="S_TKc"/>
    <property type="match status" value="1"/>
</dbReference>
<keyword evidence="13 22" id="KW-1133">Transmembrane helix</keyword>
<dbReference type="GO" id="GO:0043560">
    <property type="term" value="F:insulin receptor substrate binding"/>
    <property type="evidence" value="ECO:0007669"/>
    <property type="project" value="TreeGrafter"/>
</dbReference>
<evidence type="ECO:0000259" key="23">
    <source>
        <dbReference type="PROSITE" id="PS50011"/>
    </source>
</evidence>
<dbReference type="Pfam" id="PF07714">
    <property type="entry name" value="PK_Tyr_Ser-Thr"/>
    <property type="match status" value="1"/>
</dbReference>
<dbReference type="PRINTS" id="PR00109">
    <property type="entry name" value="TYRKINASE"/>
</dbReference>
<dbReference type="PANTHER" id="PTHR24416:SF525">
    <property type="entry name" value="INSULIN-LIKE RECEPTOR"/>
    <property type="match status" value="1"/>
</dbReference>
<dbReference type="PROSITE" id="PS00107">
    <property type="entry name" value="PROTEIN_KINASE_ATP"/>
    <property type="match status" value="1"/>
</dbReference>
<evidence type="ECO:0000256" key="8">
    <source>
        <dbReference type="ARBA" id="ARBA00022729"/>
    </source>
</evidence>
<evidence type="ECO:0000313" key="25">
    <source>
        <dbReference type="EMBL" id="KAK4305316.1"/>
    </source>
</evidence>
<dbReference type="InterPro" id="IPR000494">
    <property type="entry name" value="Rcpt_L-dom"/>
</dbReference>
<evidence type="ECO:0000256" key="1">
    <source>
        <dbReference type="ARBA" id="ARBA00004479"/>
    </source>
</evidence>
<evidence type="ECO:0000256" key="5">
    <source>
        <dbReference type="ARBA" id="ARBA00022685"/>
    </source>
</evidence>
<dbReference type="EC" id="2.7.10.1" evidence="2"/>
<evidence type="ECO:0000256" key="21">
    <source>
        <dbReference type="SAM" id="MobiDB-lite"/>
    </source>
</evidence>
<dbReference type="PANTHER" id="PTHR24416">
    <property type="entry name" value="TYROSINE-PROTEIN KINASE RECEPTOR"/>
    <property type="match status" value="1"/>
</dbReference>
<keyword evidence="14 22" id="KW-0472">Membrane</keyword>
<dbReference type="InterPro" id="IPR001245">
    <property type="entry name" value="Ser-Thr/Tyr_kinase_cat_dom"/>
</dbReference>
<keyword evidence="10 20" id="KW-0547">Nucleotide-binding</keyword>
<keyword evidence="5" id="KW-0165">Cleavage on pair of basic residues</keyword>
<dbReference type="PROSITE" id="PS50853">
    <property type="entry name" value="FN3"/>
    <property type="match status" value="1"/>
</dbReference>
<dbReference type="SMART" id="SM00261">
    <property type="entry name" value="FU"/>
    <property type="match status" value="1"/>
</dbReference>
<dbReference type="GO" id="GO:0042593">
    <property type="term" value="P:glucose homeostasis"/>
    <property type="evidence" value="ECO:0007669"/>
    <property type="project" value="TreeGrafter"/>
</dbReference>
<dbReference type="Pfam" id="PF01030">
    <property type="entry name" value="Recep_L_domain"/>
    <property type="match status" value="2"/>
</dbReference>
<evidence type="ECO:0000256" key="22">
    <source>
        <dbReference type="SAM" id="Phobius"/>
    </source>
</evidence>
<dbReference type="GO" id="GO:0043410">
    <property type="term" value="P:positive regulation of MAPK cascade"/>
    <property type="evidence" value="ECO:0007669"/>
    <property type="project" value="TreeGrafter"/>
</dbReference>
<dbReference type="InterPro" id="IPR020635">
    <property type="entry name" value="Tyr_kinase_cat_dom"/>
</dbReference>
<keyword evidence="16" id="KW-0675">Receptor</keyword>
<dbReference type="SMART" id="SM00060">
    <property type="entry name" value="FN3"/>
    <property type="match status" value="3"/>
</dbReference>
<dbReference type="GO" id="GO:0046872">
    <property type="term" value="F:metal ion binding"/>
    <property type="evidence" value="ECO:0007669"/>
    <property type="project" value="UniProtKB-KW"/>
</dbReference>
<dbReference type="GO" id="GO:0005524">
    <property type="term" value="F:ATP binding"/>
    <property type="evidence" value="ECO:0007669"/>
    <property type="project" value="UniProtKB-UniRule"/>
</dbReference>
<dbReference type="InterPro" id="IPR050122">
    <property type="entry name" value="RTK"/>
</dbReference>
<evidence type="ECO:0000256" key="17">
    <source>
        <dbReference type="ARBA" id="ARBA00023180"/>
    </source>
</evidence>
<organism evidence="25 26">
    <name type="scientific">Petrolisthes manimaculis</name>
    <dbReference type="NCBI Taxonomy" id="1843537"/>
    <lineage>
        <taxon>Eukaryota</taxon>
        <taxon>Metazoa</taxon>
        <taxon>Ecdysozoa</taxon>
        <taxon>Arthropoda</taxon>
        <taxon>Crustacea</taxon>
        <taxon>Multicrustacea</taxon>
        <taxon>Malacostraca</taxon>
        <taxon>Eumalacostraca</taxon>
        <taxon>Eucarida</taxon>
        <taxon>Decapoda</taxon>
        <taxon>Pleocyemata</taxon>
        <taxon>Anomura</taxon>
        <taxon>Galatheoidea</taxon>
        <taxon>Porcellanidae</taxon>
        <taxon>Petrolisthes</taxon>
    </lineage>
</organism>
<dbReference type="SUPFAM" id="SSF52058">
    <property type="entry name" value="L domain-like"/>
    <property type="match status" value="2"/>
</dbReference>
<dbReference type="PROSITE" id="PS00109">
    <property type="entry name" value="PROTEIN_KINASE_TYR"/>
    <property type="match status" value="1"/>
</dbReference>
<feature type="compositionally biased region" description="Basic and acidic residues" evidence="21">
    <location>
        <begin position="719"/>
        <end position="728"/>
    </location>
</feature>
<dbReference type="InterPro" id="IPR000719">
    <property type="entry name" value="Prot_kinase_dom"/>
</dbReference>
<keyword evidence="11" id="KW-0418">Kinase</keyword>
<dbReference type="GO" id="GO:0051897">
    <property type="term" value="P:positive regulation of phosphatidylinositol 3-kinase/protein kinase B signal transduction"/>
    <property type="evidence" value="ECO:0007669"/>
    <property type="project" value="TreeGrafter"/>
</dbReference>
<feature type="compositionally biased region" description="Gly residues" evidence="21">
    <location>
        <begin position="688"/>
        <end position="698"/>
    </location>
</feature>
<dbReference type="InterPro" id="IPR011009">
    <property type="entry name" value="Kinase-like_dom_sf"/>
</dbReference>
<dbReference type="InterPro" id="IPR006211">
    <property type="entry name" value="Furin-like_Cys-rich_dom"/>
</dbReference>
<gene>
    <name evidence="25" type="ORF">Pmani_022790</name>
</gene>
<dbReference type="GO" id="GO:0005899">
    <property type="term" value="C:insulin receptor complex"/>
    <property type="evidence" value="ECO:0007669"/>
    <property type="project" value="TreeGrafter"/>
</dbReference>
<accession>A0AAE1U1S1</accession>
<proteinExistence type="predicted"/>
<dbReference type="CDD" id="cd00192">
    <property type="entry name" value="PTKc"/>
    <property type="match status" value="1"/>
</dbReference>
<evidence type="ECO:0000256" key="2">
    <source>
        <dbReference type="ARBA" id="ARBA00011902"/>
    </source>
</evidence>